<keyword evidence="2" id="KW-0328">Glycosyltransferase</keyword>
<feature type="domain" description="Glycosyl transferase family 25" evidence="5">
    <location>
        <begin position="317"/>
        <end position="496"/>
    </location>
</feature>
<dbReference type="GO" id="GO:0050211">
    <property type="term" value="F:procollagen galactosyltransferase activity"/>
    <property type="evidence" value="ECO:0007669"/>
    <property type="project" value="TreeGrafter"/>
</dbReference>
<dbReference type="OrthoDB" id="47375at2759"/>
<dbReference type="InterPro" id="IPR050757">
    <property type="entry name" value="Collagen_mod_GT25"/>
</dbReference>
<sequence length="560" mass="65604">MRAVLVYLCLICMFVECYSSDFKKPTIVFSILVRNKAHTLPYFLTAIENLNYPKHRISLWIRSDHNVDNGIEILKIWIEVNKLNYHSIHTHFEEENYIFPEESGLGHWSIDRFKHVISLKENALSFARKNWADYFLTIDSDVFITNPETINYLIDKNFTVASPMLRSDGLYSNFWYGMTEDYYYQRTEKYKPVLYRKEQGCFNVPMVHSCVLVNLRKKESDLLTYDPSNLDNFNGPIDDIITFAISANKSNISLNICNEQNFGFITVPLEQNDDLLTDIEHLRNIKLEVLNMEKPLEVKDYLKIYTSLPKKDTMNFDKIFMINLRRRPERKIRMMNVFNELGIEASTLEAVDGKSLTEAELNKILFLPNYADPYHKRPMTKGEIGCFLSHYNIWKEIIDKGYKQTLVLEDDIRFESFFRSRVKIVMNDLLKIPDWDLVYFGRKRLQEKDEPWVEGSSSLVKAGYSYWTLGYVLSQKGAQKLLNADPLSRLVPVDEFLPILFDKHPQDNWKSHFPRRDLVALSAAPLLLYPTHYTGEEGYISDTEDSVIVTEAKSYTRDDL</sequence>
<name>A0A9P0ASZ6_BRAAE</name>
<dbReference type="SUPFAM" id="SSF53448">
    <property type="entry name" value="Nucleotide-diphospho-sugar transferases"/>
    <property type="match status" value="1"/>
</dbReference>
<dbReference type="InterPro" id="IPR029044">
    <property type="entry name" value="Nucleotide-diphossugar_trans"/>
</dbReference>
<evidence type="ECO:0000313" key="6">
    <source>
        <dbReference type="EMBL" id="CAH0547323.1"/>
    </source>
</evidence>
<evidence type="ECO:0000256" key="3">
    <source>
        <dbReference type="ARBA" id="ARBA00022679"/>
    </source>
</evidence>
<keyword evidence="7" id="KW-1185">Reference proteome</keyword>
<dbReference type="Pfam" id="PF01755">
    <property type="entry name" value="Glyco_transf_25"/>
    <property type="match status" value="1"/>
</dbReference>
<feature type="signal peptide" evidence="4">
    <location>
        <begin position="1"/>
        <end position="19"/>
    </location>
</feature>
<feature type="chain" id="PRO_5040155197" description="Glycosyl transferase family 25 domain-containing protein" evidence="4">
    <location>
        <begin position="20"/>
        <end position="560"/>
    </location>
</feature>
<dbReference type="InterPro" id="IPR002654">
    <property type="entry name" value="Glyco_trans_25"/>
</dbReference>
<keyword evidence="4" id="KW-0732">Signal</keyword>
<dbReference type="CDD" id="cd06532">
    <property type="entry name" value="Glyco_transf_25"/>
    <property type="match status" value="1"/>
</dbReference>
<evidence type="ECO:0000313" key="7">
    <source>
        <dbReference type="Proteomes" id="UP001154078"/>
    </source>
</evidence>
<comment type="similarity">
    <text evidence="1">Belongs to the glycosyltransferase 25 family.</text>
</comment>
<dbReference type="AlphaFoldDB" id="A0A9P0ASZ6"/>
<keyword evidence="3" id="KW-0808">Transferase</keyword>
<protein>
    <recommendedName>
        <fullName evidence="5">Glycosyl transferase family 25 domain-containing protein</fullName>
    </recommendedName>
</protein>
<reference evidence="6" key="1">
    <citation type="submission" date="2021-12" db="EMBL/GenBank/DDBJ databases">
        <authorList>
            <person name="King R."/>
        </authorList>
    </citation>
    <scope>NUCLEOTIDE SEQUENCE</scope>
</reference>
<evidence type="ECO:0000256" key="4">
    <source>
        <dbReference type="SAM" id="SignalP"/>
    </source>
</evidence>
<proteinExistence type="inferred from homology"/>
<evidence type="ECO:0000256" key="2">
    <source>
        <dbReference type="ARBA" id="ARBA00022676"/>
    </source>
</evidence>
<dbReference type="PANTHER" id="PTHR10730:SF53">
    <property type="entry name" value="GLYCOSYLTRANSFERASE 25 FAMILY MEMBER"/>
    <property type="match status" value="1"/>
</dbReference>
<dbReference type="Proteomes" id="UP001154078">
    <property type="component" value="Chromosome 1"/>
</dbReference>
<evidence type="ECO:0000259" key="5">
    <source>
        <dbReference type="Pfam" id="PF01755"/>
    </source>
</evidence>
<dbReference type="EMBL" id="OV121132">
    <property type="protein sequence ID" value="CAH0547323.1"/>
    <property type="molecule type" value="Genomic_DNA"/>
</dbReference>
<accession>A0A9P0ASZ6</accession>
<organism evidence="6 7">
    <name type="scientific">Brassicogethes aeneus</name>
    <name type="common">Rape pollen beetle</name>
    <name type="synonym">Meligethes aeneus</name>
    <dbReference type="NCBI Taxonomy" id="1431903"/>
    <lineage>
        <taxon>Eukaryota</taxon>
        <taxon>Metazoa</taxon>
        <taxon>Ecdysozoa</taxon>
        <taxon>Arthropoda</taxon>
        <taxon>Hexapoda</taxon>
        <taxon>Insecta</taxon>
        <taxon>Pterygota</taxon>
        <taxon>Neoptera</taxon>
        <taxon>Endopterygota</taxon>
        <taxon>Coleoptera</taxon>
        <taxon>Polyphaga</taxon>
        <taxon>Cucujiformia</taxon>
        <taxon>Nitidulidae</taxon>
        <taxon>Meligethinae</taxon>
        <taxon>Brassicogethes</taxon>
    </lineage>
</organism>
<dbReference type="PANTHER" id="PTHR10730">
    <property type="entry name" value="PROCOLLAGEN-LYSINE,2-OXOGLUTARATE 5-DIOXYGENASE/GLYCOSYLTRANSFERASE 25 FAMILY MEMBER"/>
    <property type="match status" value="1"/>
</dbReference>
<gene>
    <name evidence="6" type="ORF">MELIAE_LOCUS1338</name>
</gene>
<evidence type="ECO:0000256" key="1">
    <source>
        <dbReference type="ARBA" id="ARBA00006721"/>
    </source>
</evidence>
<dbReference type="Gene3D" id="3.90.550.10">
    <property type="entry name" value="Spore Coat Polysaccharide Biosynthesis Protein SpsA, Chain A"/>
    <property type="match status" value="1"/>
</dbReference>